<evidence type="ECO:0000313" key="3">
    <source>
        <dbReference type="Proteomes" id="UP000294257"/>
    </source>
</evidence>
<name>A0A4Q7KN53_9PSEU</name>
<organism evidence="2 3">
    <name type="scientific">Herbihabitans rhizosphaerae</name>
    <dbReference type="NCBI Taxonomy" id="1872711"/>
    <lineage>
        <taxon>Bacteria</taxon>
        <taxon>Bacillati</taxon>
        <taxon>Actinomycetota</taxon>
        <taxon>Actinomycetes</taxon>
        <taxon>Pseudonocardiales</taxon>
        <taxon>Pseudonocardiaceae</taxon>
        <taxon>Herbihabitans</taxon>
    </lineage>
</organism>
<keyword evidence="1" id="KW-0732">Signal</keyword>
<gene>
    <name evidence="2" type="ORF">EV193_105353</name>
</gene>
<accession>A0A4Q7KN53</accession>
<dbReference type="AlphaFoldDB" id="A0A4Q7KN53"/>
<comment type="caution">
    <text evidence="2">The sequence shown here is derived from an EMBL/GenBank/DDBJ whole genome shotgun (WGS) entry which is preliminary data.</text>
</comment>
<feature type="chain" id="PRO_5038338190" description="META domain-containing protein" evidence="1">
    <location>
        <begin position="29"/>
        <end position="266"/>
    </location>
</feature>
<feature type="signal peptide" evidence="1">
    <location>
        <begin position="1"/>
        <end position="28"/>
    </location>
</feature>
<evidence type="ECO:0000313" key="2">
    <source>
        <dbReference type="EMBL" id="RZS37794.1"/>
    </source>
</evidence>
<dbReference type="OrthoDB" id="4526041at2"/>
<sequence>MWLKRARKLSIPLIVLAAAALLTTSSQAAAHPLTDYEGRWNYDLPDLSTNKNIATLDVGGTVLRVPQVGDIVLTSADDGGVIGRTDVGCTWRFARKSGALELDPPNQRCFNPTFRVSYTITRWTIAGTGRHASESLVAISHQPTGDRPFILENGARTKAPEHDPHATRDFTGRWRYESPEQGEIAITRDYGNRITAHEGGCTWGLVARGGTARLDPPAQSCTTPAGPIVLRLWTIASDSTRQVTSRVGTDAQGRDFSVSGALNRIR</sequence>
<evidence type="ECO:0000256" key="1">
    <source>
        <dbReference type="SAM" id="SignalP"/>
    </source>
</evidence>
<reference evidence="2 3" key="1">
    <citation type="submission" date="2019-02" db="EMBL/GenBank/DDBJ databases">
        <title>Genomic Encyclopedia of Type Strains, Phase IV (KMG-IV): sequencing the most valuable type-strain genomes for metagenomic binning, comparative biology and taxonomic classification.</title>
        <authorList>
            <person name="Goeker M."/>
        </authorList>
    </citation>
    <scope>NUCLEOTIDE SEQUENCE [LARGE SCALE GENOMIC DNA]</scope>
    <source>
        <strain evidence="2 3">DSM 101727</strain>
    </source>
</reference>
<proteinExistence type="predicted"/>
<protein>
    <recommendedName>
        <fullName evidence="4">META domain-containing protein</fullName>
    </recommendedName>
</protein>
<evidence type="ECO:0008006" key="4">
    <source>
        <dbReference type="Google" id="ProtNLM"/>
    </source>
</evidence>
<dbReference type="RefSeq" id="WP_130345234.1">
    <property type="nucleotide sequence ID" value="NZ_SGWQ01000005.1"/>
</dbReference>
<dbReference type="Proteomes" id="UP000294257">
    <property type="component" value="Unassembled WGS sequence"/>
</dbReference>
<dbReference type="EMBL" id="SGWQ01000005">
    <property type="protein sequence ID" value="RZS37794.1"/>
    <property type="molecule type" value="Genomic_DNA"/>
</dbReference>
<keyword evidence="3" id="KW-1185">Reference proteome</keyword>